<feature type="region of interest" description="Disordered" evidence="1">
    <location>
        <begin position="1"/>
        <end position="59"/>
    </location>
</feature>
<organism evidence="2 3">
    <name type="scientific">Plectus sambesii</name>
    <dbReference type="NCBI Taxonomy" id="2011161"/>
    <lineage>
        <taxon>Eukaryota</taxon>
        <taxon>Metazoa</taxon>
        <taxon>Ecdysozoa</taxon>
        <taxon>Nematoda</taxon>
        <taxon>Chromadorea</taxon>
        <taxon>Plectida</taxon>
        <taxon>Plectina</taxon>
        <taxon>Plectoidea</taxon>
        <taxon>Plectidae</taxon>
        <taxon>Plectus</taxon>
    </lineage>
</organism>
<feature type="compositionally biased region" description="Basic and acidic residues" evidence="1">
    <location>
        <begin position="49"/>
        <end position="59"/>
    </location>
</feature>
<feature type="compositionally biased region" description="Polar residues" evidence="1">
    <location>
        <begin position="7"/>
        <end position="20"/>
    </location>
</feature>
<sequence length="137" mass="14917">MRPALSSEFSRSCKSTLTERQSTKKWPPSSTPRAADYTSGSRSARHRVDRPPPARGVKEPLIRSSPFALLLLLPSPSIDQDLRATRAQQWDIAFFANSLPAVIFVFGRRGGGLAREVRTASAQVNARASVNAAGAKR</sequence>
<dbReference type="WBParaSite" id="PSAMB.scaffold41size102001.g1064.t1">
    <property type="protein sequence ID" value="PSAMB.scaffold41size102001.g1064.t1"/>
    <property type="gene ID" value="PSAMB.scaffold41size102001.g1064"/>
</dbReference>
<dbReference type="Proteomes" id="UP000887566">
    <property type="component" value="Unplaced"/>
</dbReference>
<evidence type="ECO:0000256" key="1">
    <source>
        <dbReference type="SAM" id="MobiDB-lite"/>
    </source>
</evidence>
<proteinExistence type="predicted"/>
<evidence type="ECO:0000313" key="2">
    <source>
        <dbReference type="Proteomes" id="UP000887566"/>
    </source>
</evidence>
<reference evidence="3" key="1">
    <citation type="submission" date="2022-11" db="UniProtKB">
        <authorList>
            <consortium name="WormBaseParasite"/>
        </authorList>
    </citation>
    <scope>IDENTIFICATION</scope>
</reference>
<evidence type="ECO:0000313" key="3">
    <source>
        <dbReference type="WBParaSite" id="PSAMB.scaffold41size102001.g1064.t1"/>
    </source>
</evidence>
<dbReference type="AlphaFoldDB" id="A0A914WIA7"/>
<name>A0A914WIA7_9BILA</name>
<protein>
    <submittedName>
        <fullName evidence="3">Uncharacterized protein</fullName>
    </submittedName>
</protein>
<keyword evidence="2" id="KW-1185">Reference proteome</keyword>
<accession>A0A914WIA7</accession>